<evidence type="ECO:0000313" key="3">
    <source>
        <dbReference type="Proteomes" id="UP001159363"/>
    </source>
</evidence>
<feature type="region of interest" description="Disordered" evidence="1">
    <location>
        <begin position="172"/>
        <end position="217"/>
    </location>
</feature>
<protein>
    <submittedName>
        <fullName evidence="2">Uncharacterized protein</fullName>
    </submittedName>
</protein>
<evidence type="ECO:0000313" key="2">
    <source>
        <dbReference type="EMBL" id="KAJ8894705.1"/>
    </source>
</evidence>
<reference evidence="2 3" key="1">
    <citation type="submission" date="2023-02" db="EMBL/GenBank/DDBJ databases">
        <title>LHISI_Scaffold_Assembly.</title>
        <authorList>
            <person name="Stuart O.P."/>
            <person name="Cleave R."/>
            <person name="Magrath M.J.L."/>
            <person name="Mikheyev A.S."/>
        </authorList>
    </citation>
    <scope>NUCLEOTIDE SEQUENCE [LARGE SCALE GENOMIC DNA]</scope>
    <source>
        <strain evidence="2">Daus_M_001</strain>
        <tissue evidence="2">Leg muscle</tissue>
    </source>
</reference>
<sequence>MTQHSQVTAQNLSQEAYRLLRTVQSFLNTSEPNLAQNTSLSDTCFENQRTPSRNDSFTRLSPDADSLQRSMQDVSLSRISPHITPVENLDSRNYSATVAEGSFSSLRREHSRRHVPLHSTLTVPRDSHLDFELESPGGHLVVPHYTASLGRPKKLDSKLVVSRAECYVSDTPSEKQLSLSSNEDESGFSSMSSFQEVGLPPVPTSSTPSPEDVPSYPQVGVPVFETGDFCANHRRWNSVPVDTHVHSQLAPVIPESVTVMWV</sequence>
<dbReference type="Proteomes" id="UP001159363">
    <property type="component" value="Chromosome 1"/>
</dbReference>
<gene>
    <name evidence="2" type="ORF">PR048_000012</name>
</gene>
<proteinExistence type="predicted"/>
<dbReference type="EMBL" id="JARBHB010000001">
    <property type="protein sequence ID" value="KAJ8894705.1"/>
    <property type="molecule type" value="Genomic_DNA"/>
</dbReference>
<accession>A0ABQ9IDG5</accession>
<comment type="caution">
    <text evidence="2">The sequence shown here is derived from an EMBL/GenBank/DDBJ whole genome shotgun (WGS) entry which is preliminary data.</text>
</comment>
<evidence type="ECO:0000256" key="1">
    <source>
        <dbReference type="SAM" id="MobiDB-lite"/>
    </source>
</evidence>
<name>A0ABQ9IDG5_9NEOP</name>
<feature type="compositionally biased region" description="Low complexity" evidence="1">
    <location>
        <begin position="204"/>
        <end position="215"/>
    </location>
</feature>
<organism evidence="2 3">
    <name type="scientific">Dryococelus australis</name>
    <dbReference type="NCBI Taxonomy" id="614101"/>
    <lineage>
        <taxon>Eukaryota</taxon>
        <taxon>Metazoa</taxon>
        <taxon>Ecdysozoa</taxon>
        <taxon>Arthropoda</taxon>
        <taxon>Hexapoda</taxon>
        <taxon>Insecta</taxon>
        <taxon>Pterygota</taxon>
        <taxon>Neoptera</taxon>
        <taxon>Polyneoptera</taxon>
        <taxon>Phasmatodea</taxon>
        <taxon>Verophasmatodea</taxon>
        <taxon>Anareolatae</taxon>
        <taxon>Phasmatidae</taxon>
        <taxon>Eurycanthinae</taxon>
        <taxon>Dryococelus</taxon>
    </lineage>
</organism>
<feature type="compositionally biased region" description="Polar residues" evidence="1">
    <location>
        <begin position="172"/>
        <end position="195"/>
    </location>
</feature>
<keyword evidence="3" id="KW-1185">Reference proteome</keyword>